<feature type="compositionally biased region" description="Low complexity" evidence="1">
    <location>
        <begin position="19"/>
        <end position="30"/>
    </location>
</feature>
<feature type="region of interest" description="Disordered" evidence="1">
    <location>
        <begin position="1"/>
        <end position="59"/>
    </location>
</feature>
<keyword evidence="3" id="KW-1185">Reference proteome</keyword>
<dbReference type="EMBL" id="JAHUTI010003077">
    <property type="protein sequence ID" value="MED6233674.1"/>
    <property type="molecule type" value="Genomic_DNA"/>
</dbReference>
<sequence length="107" mass="12070">MGGRQGTLDRSTVHHRATQTHTGQTTMHTGSRSTRRETTHANSMQKDAPARSQTQDLLDQGNSATNCATMQTKNCNMFYDIVLLFLAQHIFIPKNTFEKNPYGESLW</sequence>
<reference evidence="2 3" key="1">
    <citation type="submission" date="2021-07" db="EMBL/GenBank/DDBJ databases">
        <authorList>
            <person name="Palmer J.M."/>
        </authorList>
    </citation>
    <scope>NUCLEOTIDE SEQUENCE [LARGE SCALE GENOMIC DNA]</scope>
    <source>
        <strain evidence="2 3">AT_MEX2019</strain>
        <tissue evidence="2">Muscle</tissue>
    </source>
</reference>
<gene>
    <name evidence="2" type="ORF">ATANTOWER_014811</name>
</gene>
<name>A0ABU7A6E6_9TELE</name>
<protein>
    <submittedName>
        <fullName evidence="2">Uncharacterized protein</fullName>
    </submittedName>
</protein>
<proteinExistence type="predicted"/>
<evidence type="ECO:0000313" key="3">
    <source>
        <dbReference type="Proteomes" id="UP001345963"/>
    </source>
</evidence>
<comment type="caution">
    <text evidence="2">The sequence shown here is derived from an EMBL/GenBank/DDBJ whole genome shotgun (WGS) entry which is preliminary data.</text>
</comment>
<evidence type="ECO:0000256" key="1">
    <source>
        <dbReference type="SAM" id="MobiDB-lite"/>
    </source>
</evidence>
<dbReference type="Proteomes" id="UP001345963">
    <property type="component" value="Unassembled WGS sequence"/>
</dbReference>
<feature type="compositionally biased region" description="Polar residues" evidence="1">
    <location>
        <begin position="40"/>
        <end position="59"/>
    </location>
</feature>
<organism evidence="2 3">
    <name type="scientific">Ataeniobius toweri</name>
    <dbReference type="NCBI Taxonomy" id="208326"/>
    <lineage>
        <taxon>Eukaryota</taxon>
        <taxon>Metazoa</taxon>
        <taxon>Chordata</taxon>
        <taxon>Craniata</taxon>
        <taxon>Vertebrata</taxon>
        <taxon>Euteleostomi</taxon>
        <taxon>Actinopterygii</taxon>
        <taxon>Neopterygii</taxon>
        <taxon>Teleostei</taxon>
        <taxon>Neoteleostei</taxon>
        <taxon>Acanthomorphata</taxon>
        <taxon>Ovalentaria</taxon>
        <taxon>Atherinomorphae</taxon>
        <taxon>Cyprinodontiformes</taxon>
        <taxon>Goodeidae</taxon>
        <taxon>Ataeniobius</taxon>
    </lineage>
</organism>
<evidence type="ECO:0000313" key="2">
    <source>
        <dbReference type="EMBL" id="MED6233674.1"/>
    </source>
</evidence>
<accession>A0ABU7A6E6</accession>